<feature type="transmembrane region" description="Helical" evidence="6">
    <location>
        <begin position="334"/>
        <end position="354"/>
    </location>
</feature>
<dbReference type="NCBIfam" id="TIGR00360">
    <property type="entry name" value="ComEC_N-term"/>
    <property type="match status" value="1"/>
</dbReference>
<feature type="transmembrane region" description="Helical" evidence="6">
    <location>
        <begin position="259"/>
        <end position="281"/>
    </location>
</feature>
<evidence type="ECO:0000256" key="5">
    <source>
        <dbReference type="ARBA" id="ARBA00023136"/>
    </source>
</evidence>
<feature type="transmembrane region" description="Helical" evidence="6">
    <location>
        <begin position="6"/>
        <end position="25"/>
    </location>
</feature>
<dbReference type="PANTHER" id="PTHR30619:SF1">
    <property type="entry name" value="RECOMBINATION PROTEIN 2"/>
    <property type="match status" value="1"/>
</dbReference>
<reference evidence="9 10" key="1">
    <citation type="submission" date="2017-09" db="EMBL/GenBank/DDBJ databases">
        <title>Whole genomes of Flavobacteriaceae.</title>
        <authorList>
            <person name="Stine C."/>
            <person name="Li C."/>
            <person name="Tadesse D."/>
        </authorList>
    </citation>
    <scope>NUCLEOTIDE SEQUENCE [LARGE SCALE GENOMIC DNA]</scope>
    <source>
        <strain evidence="9 10">ATCC 35036</strain>
    </source>
</reference>
<dbReference type="AlphaFoldDB" id="A0A2H3KXW5"/>
<feature type="transmembrane region" description="Helical" evidence="6">
    <location>
        <begin position="32"/>
        <end position="51"/>
    </location>
</feature>
<dbReference type="OrthoDB" id="9761531at2"/>
<accession>A0A2H3KXW5</accession>
<evidence type="ECO:0000259" key="8">
    <source>
        <dbReference type="Pfam" id="PF13567"/>
    </source>
</evidence>
<comment type="caution">
    <text evidence="9">The sequence shown here is derived from an EMBL/GenBank/DDBJ whole genome shotgun (WGS) entry which is preliminary data.</text>
</comment>
<feature type="transmembrane region" description="Helical" evidence="6">
    <location>
        <begin position="452"/>
        <end position="472"/>
    </location>
</feature>
<feature type="transmembrane region" description="Helical" evidence="6">
    <location>
        <begin position="293"/>
        <end position="313"/>
    </location>
</feature>
<evidence type="ECO:0000313" key="9">
    <source>
        <dbReference type="EMBL" id="PDS26106.1"/>
    </source>
</evidence>
<dbReference type="PANTHER" id="PTHR30619">
    <property type="entry name" value="DNA INTERNALIZATION/COMPETENCE PROTEIN COMEC/REC2"/>
    <property type="match status" value="1"/>
</dbReference>
<comment type="subcellular location">
    <subcellularLocation>
        <location evidence="1">Cell membrane</location>
        <topology evidence="1">Multi-pass membrane protein</topology>
    </subcellularLocation>
</comment>
<dbReference type="InterPro" id="IPR004477">
    <property type="entry name" value="ComEC_N"/>
</dbReference>
<name>A0A2H3KXW5_9FLAO</name>
<evidence type="ECO:0000256" key="2">
    <source>
        <dbReference type="ARBA" id="ARBA00022475"/>
    </source>
</evidence>
<keyword evidence="2" id="KW-1003">Cell membrane</keyword>
<dbReference type="Proteomes" id="UP000220828">
    <property type="component" value="Unassembled WGS sequence"/>
</dbReference>
<evidence type="ECO:0000313" key="10">
    <source>
        <dbReference type="Proteomes" id="UP000220828"/>
    </source>
</evidence>
<proteinExistence type="predicted"/>
<evidence type="ECO:0000256" key="1">
    <source>
        <dbReference type="ARBA" id="ARBA00004651"/>
    </source>
</evidence>
<feature type="domain" description="DUF4131" evidence="8">
    <location>
        <begin position="32"/>
        <end position="190"/>
    </location>
</feature>
<evidence type="ECO:0000256" key="4">
    <source>
        <dbReference type="ARBA" id="ARBA00022989"/>
    </source>
</evidence>
<evidence type="ECO:0000259" key="7">
    <source>
        <dbReference type="Pfam" id="PF03772"/>
    </source>
</evidence>
<feature type="domain" description="ComEC/Rec2-related protein" evidence="7">
    <location>
        <begin position="235"/>
        <end position="505"/>
    </location>
</feature>
<organism evidence="9 10">
    <name type="scientific">Flavobacterium branchiophilum</name>
    <dbReference type="NCBI Taxonomy" id="55197"/>
    <lineage>
        <taxon>Bacteria</taxon>
        <taxon>Pseudomonadati</taxon>
        <taxon>Bacteroidota</taxon>
        <taxon>Flavobacteriia</taxon>
        <taxon>Flavobacteriales</taxon>
        <taxon>Flavobacteriaceae</taxon>
        <taxon>Flavobacterium</taxon>
    </lineage>
</organism>
<keyword evidence="5 6" id="KW-0472">Membrane</keyword>
<dbReference type="InterPro" id="IPR052159">
    <property type="entry name" value="Competence_DNA_uptake"/>
</dbReference>
<feature type="transmembrane region" description="Helical" evidence="6">
    <location>
        <begin position="57"/>
        <end position="78"/>
    </location>
</feature>
<sequence>MKFLDFPLARITLFFVFGVFCSQFFQLSLPSIGVLLLCCFVLLCITFYLSNKDVFQKMYFGLSVVWMAFWIGFGTVMLHNENNFKRHFTQNVISAEKDHFLEFKIAEKIKSSTNYNRYVGQMQQINGQSCFGKFIVNISKDSVSDNEFQVGTTIKVHAAISNVQKTKNPSTFDYAQYLKNKQIYGQIFISLPIIQYQSKPTKSITYYAQSIRDHIEKNLYTNGLRGNDLAVVMALILGQQQDISQELVQDYQAAGAVHILSVSGLHVGLIMWFITFILSPISNTPKGRFTKLIILLLMLWAYGFLAGFAPSILRSVVMFSFVAVGKYLGRGVNFYHTLLVSLLLILLYDPFFLFDIGFQLSYISLFFIVWMQPLWDSVWEPQNPYLKKYFWDVFTVSTSAQLGTFPLSLYYFHQFPALFLVTNLLVLPLIAICMAIGVPVLIMAACNFVSHFWLMILKFFIALLNQIISWVASFETFVFSNIPLHKWVMLSLYLMLVTWIICFKKRHFKTIRAGLISILIFQLTLFYTKYHLTSNAEMVVFDTWKQSIVVCKYQHDLKCYMSDTINKKSFNLVQNYAMDHYCNIKNKNTLPDVLSFNNKKIFILQNDKYYPEIAPDILLLVHSPKVNLERYLLYCKPKMVVADGSNYKSAIQLWKQTCQKAKIPFHATAEKGYFKL</sequence>
<dbReference type="InterPro" id="IPR025405">
    <property type="entry name" value="DUF4131"/>
</dbReference>
<dbReference type="GO" id="GO:0005886">
    <property type="term" value="C:plasma membrane"/>
    <property type="evidence" value="ECO:0007669"/>
    <property type="project" value="UniProtKB-SubCell"/>
</dbReference>
<protein>
    <submittedName>
        <fullName evidence="9">Competence protein ComEC</fullName>
    </submittedName>
</protein>
<evidence type="ECO:0000256" key="3">
    <source>
        <dbReference type="ARBA" id="ARBA00022692"/>
    </source>
</evidence>
<keyword evidence="4 6" id="KW-1133">Transmembrane helix</keyword>
<dbReference type="Pfam" id="PF13567">
    <property type="entry name" value="DUF4131"/>
    <property type="match status" value="1"/>
</dbReference>
<dbReference type="RefSeq" id="WP_097553541.1">
    <property type="nucleotide sequence ID" value="NZ_PCMW01000019.1"/>
</dbReference>
<dbReference type="EMBL" id="PCMW01000019">
    <property type="protein sequence ID" value="PDS26106.1"/>
    <property type="molecule type" value="Genomic_DNA"/>
</dbReference>
<feature type="transmembrane region" description="Helical" evidence="6">
    <location>
        <begin position="418"/>
        <end position="445"/>
    </location>
</feature>
<gene>
    <name evidence="9" type="ORF">B0A77_03220</name>
</gene>
<feature type="transmembrane region" description="Helical" evidence="6">
    <location>
        <begin position="484"/>
        <end position="503"/>
    </location>
</feature>
<dbReference type="Pfam" id="PF03772">
    <property type="entry name" value="Competence"/>
    <property type="match status" value="1"/>
</dbReference>
<evidence type="ECO:0000256" key="6">
    <source>
        <dbReference type="SAM" id="Phobius"/>
    </source>
</evidence>
<keyword evidence="3 6" id="KW-0812">Transmembrane</keyword>